<comment type="caution">
    <text evidence="7">The sequence shown here is derived from an EMBL/GenBank/DDBJ whole genome shotgun (WGS) entry which is preliminary data.</text>
</comment>
<keyword evidence="5" id="KW-1133">Transmembrane helix</keyword>
<dbReference type="InterPro" id="IPR036187">
    <property type="entry name" value="DNA_mismatch_repair_MutS_sf"/>
</dbReference>
<dbReference type="CDD" id="cd03283">
    <property type="entry name" value="ABC_MutS-like"/>
    <property type="match status" value="1"/>
</dbReference>
<dbReference type="EMBL" id="MCIF01000002">
    <property type="protein sequence ID" value="RAQ94703.1"/>
    <property type="molecule type" value="Genomic_DNA"/>
</dbReference>
<dbReference type="GO" id="GO:0006298">
    <property type="term" value="P:mismatch repair"/>
    <property type="evidence" value="ECO:0007669"/>
    <property type="project" value="InterPro"/>
</dbReference>
<evidence type="ECO:0000313" key="7">
    <source>
        <dbReference type="EMBL" id="RAQ94703.1"/>
    </source>
</evidence>
<dbReference type="SUPFAM" id="SSF48334">
    <property type="entry name" value="DNA repair protein MutS, domain III"/>
    <property type="match status" value="1"/>
</dbReference>
<reference evidence="7 8" key="1">
    <citation type="submission" date="2016-08" db="EMBL/GenBank/DDBJ databases">
        <title>Analysis of Carbohydrate Active Enzymes in Thermogemmatispora T81 Reveals Carbohydrate Degradation Ability.</title>
        <authorList>
            <person name="Tomazini A."/>
            <person name="Lal S."/>
            <person name="Stott M."/>
            <person name="Henrissat B."/>
            <person name="Polikarpov I."/>
            <person name="Sparling R."/>
            <person name="Levin D.B."/>
        </authorList>
    </citation>
    <scope>NUCLEOTIDE SEQUENCE [LARGE SCALE GENOMIC DNA]</scope>
    <source>
        <strain evidence="7 8">T81</strain>
    </source>
</reference>
<dbReference type="InterPro" id="IPR027417">
    <property type="entry name" value="P-loop_NTPase"/>
</dbReference>
<evidence type="ECO:0000256" key="1">
    <source>
        <dbReference type="ARBA" id="ARBA00022741"/>
    </source>
</evidence>
<dbReference type="SMART" id="SM00534">
    <property type="entry name" value="MUTSac"/>
    <property type="match status" value="1"/>
</dbReference>
<accession>A0A328VGF9</accession>
<dbReference type="GO" id="GO:0005829">
    <property type="term" value="C:cytosol"/>
    <property type="evidence" value="ECO:0007669"/>
    <property type="project" value="TreeGrafter"/>
</dbReference>
<keyword evidence="5" id="KW-0472">Membrane</keyword>
<keyword evidence="1" id="KW-0547">Nucleotide-binding</keyword>
<dbReference type="InterPro" id="IPR045076">
    <property type="entry name" value="MutS"/>
</dbReference>
<evidence type="ECO:0000256" key="2">
    <source>
        <dbReference type="ARBA" id="ARBA00022840"/>
    </source>
</evidence>
<evidence type="ECO:0000256" key="5">
    <source>
        <dbReference type="SAM" id="Phobius"/>
    </source>
</evidence>
<feature type="region of interest" description="Disordered" evidence="4">
    <location>
        <begin position="622"/>
        <end position="646"/>
    </location>
</feature>
<keyword evidence="2" id="KW-0067">ATP-binding</keyword>
<evidence type="ECO:0000259" key="6">
    <source>
        <dbReference type="SMART" id="SM00534"/>
    </source>
</evidence>
<dbReference type="Pfam" id="PF00488">
    <property type="entry name" value="MutS_V"/>
    <property type="match status" value="1"/>
</dbReference>
<dbReference type="RefSeq" id="WP_112426816.1">
    <property type="nucleotide sequence ID" value="NZ_MCIF01000002.1"/>
</dbReference>
<feature type="transmembrane region" description="Helical" evidence="5">
    <location>
        <begin position="34"/>
        <end position="51"/>
    </location>
</feature>
<keyword evidence="3" id="KW-0238">DNA-binding</keyword>
<dbReference type="GO" id="GO:0005524">
    <property type="term" value="F:ATP binding"/>
    <property type="evidence" value="ECO:0007669"/>
    <property type="project" value="UniProtKB-KW"/>
</dbReference>
<dbReference type="PANTHER" id="PTHR11361:SF99">
    <property type="entry name" value="DNA MISMATCH REPAIR PROTEIN"/>
    <property type="match status" value="1"/>
</dbReference>
<dbReference type="GO" id="GO:0030983">
    <property type="term" value="F:mismatched DNA binding"/>
    <property type="evidence" value="ECO:0007669"/>
    <property type="project" value="InterPro"/>
</dbReference>
<keyword evidence="8" id="KW-1185">Reference proteome</keyword>
<dbReference type="SUPFAM" id="SSF52540">
    <property type="entry name" value="P-loop containing nucleoside triphosphate hydrolases"/>
    <property type="match status" value="1"/>
</dbReference>
<dbReference type="GO" id="GO:0140664">
    <property type="term" value="F:ATP-dependent DNA damage sensor activity"/>
    <property type="evidence" value="ECO:0007669"/>
    <property type="project" value="InterPro"/>
</dbReference>
<feature type="transmembrane region" description="Helical" evidence="5">
    <location>
        <begin position="57"/>
        <end position="76"/>
    </location>
</feature>
<sequence>MHPDKAARLRALQRHEERLQRRITHLDARSNRYSWLRVLVFAVSLISGLALGLALRWWLGLLSVALGLILFSVLVAQHRRLESHLSRLRLLSRLLHDQQARLLVDWQAIAPLPGGRDLYDSDATHPFDLDLDISGPRSLHRLLNTATTREGALLLKSWLLEEAPDLATIQRRQALVAELTPLRLFRNRLQIEAHLAGGASGLARGSQLLRRLQQEPPKARLRQDLTYMGSLNLLTLLLLAGQLTLHLPPWWLLSAALSILFFLLRRGDAGDLFDETFELQRACAQLSAIFAYLERRHFPQQPLVQQLCCPFSQSESNQLSPSQALHRLSLLLSLASFGQNLLLTLLLHLVTPWEFLIALRLEAWKARLLRHLPRWLETWFELEALCSLATFADLNPDYHLPEFIPPAEAGTPFLYEGQGLGHPLLPPASKVVNDFTLRQIGSIAIITGSNMAGKSTFLRTVGMNLVLANAGAPVDAIRLRLTPLRLFACIRISDALTEGASYFYAEVRRLRALLDTAERPSSAPLLFLIDEIFRGTNNRERRLGSRAYLRALATTGRRCAGLVATHDLDLTQLAEEIAGINNYHFREEVRDGEMIFDYRLRPGPCPTTNALKIMRLLGLPVPETESDQDDGEQAATRRSADKSEAS</sequence>
<dbReference type="Proteomes" id="UP000248706">
    <property type="component" value="Unassembled WGS sequence"/>
</dbReference>
<dbReference type="PANTHER" id="PTHR11361">
    <property type="entry name" value="DNA MISMATCH REPAIR PROTEIN MUTS FAMILY MEMBER"/>
    <property type="match status" value="1"/>
</dbReference>
<evidence type="ECO:0000256" key="3">
    <source>
        <dbReference type="ARBA" id="ARBA00023125"/>
    </source>
</evidence>
<gene>
    <name evidence="7" type="ORF">A4R35_04090</name>
</gene>
<name>A0A328VGF9_9CHLR</name>
<feature type="domain" description="DNA mismatch repair proteins mutS family" evidence="6">
    <location>
        <begin position="441"/>
        <end position="627"/>
    </location>
</feature>
<dbReference type="InterPro" id="IPR000432">
    <property type="entry name" value="DNA_mismatch_repair_MutS_C"/>
</dbReference>
<dbReference type="Gene3D" id="1.10.1420.10">
    <property type="match status" value="1"/>
</dbReference>
<evidence type="ECO:0000256" key="4">
    <source>
        <dbReference type="SAM" id="MobiDB-lite"/>
    </source>
</evidence>
<feature type="transmembrane region" description="Helical" evidence="5">
    <location>
        <begin position="225"/>
        <end position="243"/>
    </location>
</feature>
<dbReference type="OrthoDB" id="9802448at2"/>
<evidence type="ECO:0000313" key="8">
    <source>
        <dbReference type="Proteomes" id="UP000248706"/>
    </source>
</evidence>
<proteinExistence type="predicted"/>
<organism evidence="7 8">
    <name type="scientific">Thermogemmatispora tikiterensis</name>
    <dbReference type="NCBI Taxonomy" id="1825093"/>
    <lineage>
        <taxon>Bacteria</taxon>
        <taxon>Bacillati</taxon>
        <taxon>Chloroflexota</taxon>
        <taxon>Ktedonobacteria</taxon>
        <taxon>Thermogemmatisporales</taxon>
        <taxon>Thermogemmatisporaceae</taxon>
        <taxon>Thermogemmatispora</taxon>
    </lineage>
</organism>
<dbReference type="AlphaFoldDB" id="A0A328VGF9"/>
<dbReference type="Gene3D" id="3.40.50.300">
    <property type="entry name" value="P-loop containing nucleotide triphosphate hydrolases"/>
    <property type="match status" value="1"/>
</dbReference>
<protein>
    <recommendedName>
        <fullName evidence="6">DNA mismatch repair proteins mutS family domain-containing protein</fullName>
    </recommendedName>
</protein>
<keyword evidence="5" id="KW-0812">Transmembrane</keyword>